<feature type="domain" description="Ferrous iron transporter FeoA-like" evidence="2">
    <location>
        <begin position="1"/>
        <end position="71"/>
    </location>
</feature>
<gene>
    <name evidence="3" type="ORF">J2Z35_002091</name>
</gene>
<evidence type="ECO:0000313" key="4">
    <source>
        <dbReference type="Proteomes" id="UP001314903"/>
    </source>
</evidence>
<protein>
    <submittedName>
        <fullName evidence="3">Ferrous iron transport protein A</fullName>
    </submittedName>
</protein>
<evidence type="ECO:0000256" key="1">
    <source>
        <dbReference type="ARBA" id="ARBA00023004"/>
    </source>
</evidence>
<dbReference type="InterPro" id="IPR008988">
    <property type="entry name" value="Transcriptional_repressor_C"/>
</dbReference>
<dbReference type="SMART" id="SM00899">
    <property type="entry name" value="FeoA"/>
    <property type="match status" value="1"/>
</dbReference>
<evidence type="ECO:0000259" key="2">
    <source>
        <dbReference type="SMART" id="SM00899"/>
    </source>
</evidence>
<reference evidence="3 4" key="1">
    <citation type="submission" date="2021-03" db="EMBL/GenBank/DDBJ databases">
        <title>Genomic Encyclopedia of Type Strains, Phase IV (KMG-IV): sequencing the most valuable type-strain genomes for metagenomic binning, comparative biology and taxonomic classification.</title>
        <authorList>
            <person name="Goeker M."/>
        </authorList>
    </citation>
    <scope>NUCLEOTIDE SEQUENCE [LARGE SCALE GENOMIC DNA]</scope>
    <source>
        <strain evidence="3 4">DSM 27512</strain>
    </source>
</reference>
<proteinExistence type="predicted"/>
<organism evidence="3 4">
    <name type="scientific">Acetoanaerobium pronyense</name>
    <dbReference type="NCBI Taxonomy" id="1482736"/>
    <lineage>
        <taxon>Bacteria</taxon>
        <taxon>Bacillati</taxon>
        <taxon>Bacillota</taxon>
        <taxon>Clostridia</taxon>
        <taxon>Peptostreptococcales</taxon>
        <taxon>Filifactoraceae</taxon>
        <taxon>Acetoanaerobium</taxon>
    </lineage>
</organism>
<keyword evidence="4" id="KW-1185">Reference proteome</keyword>
<comment type="caution">
    <text evidence="3">The sequence shown here is derived from an EMBL/GenBank/DDBJ whole genome shotgun (WGS) entry which is preliminary data.</text>
</comment>
<evidence type="ECO:0000313" key="3">
    <source>
        <dbReference type="EMBL" id="MBP2028290.1"/>
    </source>
</evidence>
<dbReference type="Pfam" id="PF04023">
    <property type="entry name" value="FeoA"/>
    <property type="match status" value="1"/>
</dbReference>
<dbReference type="EMBL" id="JAGGLI010000025">
    <property type="protein sequence ID" value="MBP2028290.1"/>
    <property type="molecule type" value="Genomic_DNA"/>
</dbReference>
<dbReference type="Gene3D" id="2.30.30.90">
    <property type="match status" value="1"/>
</dbReference>
<dbReference type="PANTHER" id="PTHR43151">
    <property type="entry name" value="FEOA FAMILY PROTEIN"/>
    <property type="match status" value="1"/>
</dbReference>
<dbReference type="RefSeq" id="WP_209661342.1">
    <property type="nucleotide sequence ID" value="NZ_JAGGLI010000025.1"/>
</dbReference>
<dbReference type="InterPro" id="IPR038157">
    <property type="entry name" value="FeoA_core_dom"/>
</dbReference>
<dbReference type="InterPro" id="IPR007167">
    <property type="entry name" value="Fe-transptr_FeoA-like"/>
</dbReference>
<dbReference type="Proteomes" id="UP001314903">
    <property type="component" value="Unassembled WGS sequence"/>
</dbReference>
<dbReference type="InterPro" id="IPR053184">
    <property type="entry name" value="FeoA-like"/>
</dbReference>
<accession>A0ABS4KLR6</accession>
<dbReference type="PANTHER" id="PTHR43151:SF1">
    <property type="entry name" value="SSR2333 PROTEIN"/>
    <property type="match status" value="1"/>
</dbReference>
<dbReference type="SUPFAM" id="SSF50037">
    <property type="entry name" value="C-terminal domain of transcriptional repressors"/>
    <property type="match status" value="1"/>
</dbReference>
<keyword evidence="1" id="KW-0408">Iron</keyword>
<sequence>MPLNMATRNQEVVINDILAQGELRQKLLDMGFTKGAKLSIIQGGSAGSIMVKIRDSKIVLNASTAHKIRVA</sequence>
<name>A0ABS4KLR6_9FIRM</name>